<dbReference type="RefSeq" id="WP_013008274.1">
    <property type="nucleotide sequence ID" value="NC_013939.1"/>
</dbReference>
<dbReference type="CDD" id="cd02440">
    <property type="entry name" value="AdoMet_MTases"/>
    <property type="match status" value="1"/>
</dbReference>
<protein>
    <recommendedName>
        <fullName evidence="9">PUA domain-containing protein</fullName>
    </recommendedName>
</protein>
<keyword evidence="5" id="KW-0808">Transferase</keyword>
<dbReference type="InterPro" id="IPR041532">
    <property type="entry name" value="RlmI-like_PUA"/>
</dbReference>
<dbReference type="Proteomes" id="UP000001520">
    <property type="component" value="Chromosome"/>
</dbReference>
<dbReference type="InterPro" id="IPR015947">
    <property type="entry name" value="PUA-like_sf"/>
</dbReference>
<dbReference type="PROSITE" id="PS50890">
    <property type="entry name" value="PUA"/>
    <property type="match status" value="1"/>
</dbReference>
<reference evidence="10 11" key="1">
    <citation type="journal article" date="2010" name="DNA Res.">
        <title>Bacterial lifestyle in a deep-sea hydrothermal vent chimney revealed by the genome sequence of the thermophilic bacterium Deferribacter desulfuricans SSM1.</title>
        <authorList>
            <person name="Takaki Y."/>
            <person name="Shimamura S."/>
            <person name="Nakagawa S."/>
            <person name="Fukuhara Y."/>
            <person name="Horikawa H."/>
            <person name="Ankai A."/>
            <person name="Harada T."/>
            <person name="Hosoyama A."/>
            <person name="Oguchi A."/>
            <person name="Fukui S."/>
            <person name="Fujita N."/>
            <person name="Takami H."/>
            <person name="Takai K."/>
        </authorList>
    </citation>
    <scope>NUCLEOTIDE SEQUENCE [LARGE SCALE GENOMIC DNA]</scope>
    <source>
        <strain evidence="11">DSM 14783 / JCM 11476 / NBRC 101012 / SSM1</strain>
    </source>
</reference>
<keyword evidence="4" id="KW-0489">Methyltransferase</keyword>
<dbReference type="PANTHER" id="PTHR42873:SF1">
    <property type="entry name" value="S-ADENOSYLMETHIONINE-DEPENDENT METHYLTRANSFERASE DOMAIN-CONTAINING PROTEIN"/>
    <property type="match status" value="1"/>
</dbReference>
<keyword evidence="6" id="KW-0949">S-adenosyl-L-methionine</keyword>
<proteinExistence type="inferred from homology"/>
<name>D3P8I8_DEFDS</name>
<comment type="similarity">
    <text evidence="8">Belongs to the methyltransferase superfamily. RlmI family.</text>
</comment>
<dbReference type="GO" id="GO:0032259">
    <property type="term" value="P:methylation"/>
    <property type="evidence" value="ECO:0007669"/>
    <property type="project" value="UniProtKB-KW"/>
</dbReference>
<evidence type="ECO:0000256" key="8">
    <source>
        <dbReference type="ARBA" id="ARBA00038091"/>
    </source>
</evidence>
<dbReference type="GO" id="GO:0008168">
    <property type="term" value="F:methyltransferase activity"/>
    <property type="evidence" value="ECO:0007669"/>
    <property type="project" value="UniProtKB-KW"/>
</dbReference>
<dbReference type="PANTHER" id="PTHR42873">
    <property type="entry name" value="RIBOSOMAL RNA LARGE SUBUNIT METHYLTRANSFERASE"/>
    <property type="match status" value="1"/>
</dbReference>
<keyword evidence="11" id="KW-1185">Reference proteome</keyword>
<dbReference type="HOGENOM" id="CLU_014042_0_0_0"/>
<dbReference type="KEGG" id="ddf:DEFDS_1569"/>
<dbReference type="Gene3D" id="3.40.50.150">
    <property type="entry name" value="Vaccinia Virus protein VP39"/>
    <property type="match status" value="1"/>
</dbReference>
<organism evidence="10 11">
    <name type="scientific">Deferribacter desulfuricans (strain DSM 14783 / JCM 11476 / NBRC 101012 / SSM1)</name>
    <dbReference type="NCBI Taxonomy" id="639282"/>
    <lineage>
        <taxon>Bacteria</taxon>
        <taxon>Pseudomonadati</taxon>
        <taxon>Deferribacterota</taxon>
        <taxon>Deferribacteres</taxon>
        <taxon>Deferribacterales</taxon>
        <taxon>Deferribacteraceae</taxon>
        <taxon>Deferribacter</taxon>
    </lineage>
</organism>
<dbReference type="AlphaFoldDB" id="D3P8I8"/>
<comment type="subcellular location">
    <subcellularLocation>
        <location evidence="1">Cytoplasm</location>
    </subcellularLocation>
</comment>
<evidence type="ECO:0000313" key="10">
    <source>
        <dbReference type="EMBL" id="BAI81028.1"/>
    </source>
</evidence>
<dbReference type="SMART" id="SM00359">
    <property type="entry name" value="PUA"/>
    <property type="match status" value="1"/>
</dbReference>
<dbReference type="Pfam" id="PF03602">
    <property type="entry name" value="Cons_hypoth95"/>
    <property type="match status" value="1"/>
</dbReference>
<dbReference type="InterPro" id="IPR029063">
    <property type="entry name" value="SAM-dependent_MTases_sf"/>
</dbReference>
<evidence type="ECO:0000313" key="11">
    <source>
        <dbReference type="Proteomes" id="UP000001520"/>
    </source>
</evidence>
<dbReference type="eggNOG" id="COG1092">
    <property type="taxonomic scope" value="Bacteria"/>
</dbReference>
<dbReference type="EMBL" id="AP011529">
    <property type="protein sequence ID" value="BAI81028.1"/>
    <property type="molecule type" value="Genomic_DNA"/>
</dbReference>
<dbReference type="SUPFAM" id="SSF88697">
    <property type="entry name" value="PUA domain-like"/>
    <property type="match status" value="1"/>
</dbReference>
<dbReference type="CDD" id="cd11572">
    <property type="entry name" value="RlmI_M_like"/>
    <property type="match status" value="1"/>
</dbReference>
<evidence type="ECO:0000256" key="6">
    <source>
        <dbReference type="ARBA" id="ARBA00022691"/>
    </source>
</evidence>
<dbReference type="SUPFAM" id="SSF53335">
    <property type="entry name" value="S-adenosyl-L-methionine-dependent methyltransferases"/>
    <property type="match status" value="1"/>
</dbReference>
<accession>D3P8I8</accession>
<feature type="domain" description="PUA" evidence="9">
    <location>
        <begin position="2"/>
        <end position="85"/>
    </location>
</feature>
<sequence length="389" mass="44892">MKNLYLKKSCDKRAQNGYLWIFSNEIEDIGNYSPGEVVRIFNSSKEFIGIGYINPHSLISVRILSRKDINIDESFIENRIKSALALREKLYHKPFYRLLYSEGDFLPGIIIDRYNDIFSIQLNTYWAEKNKDLIINTLYNLFGNNINIVLKNDNKMRLLETLPLKVESLNKDFNGDIILEENDIKMYVNILKGQKTGYYFDQRENKKKISFVSKDSYVVDAFSYIGGWGLNALKHGAKKVDFVDCSSYVLECAKQNVSLNKFSAQTDFIKMDVIDFLKNLSQEKEKPDVLVIDPPAYVKSKKKINEAIKGYINLNKWAFKSIKKGGFIFTCSCSQHIDFEKFIWIINAAARSAGKKFKILSPLSQGFDHPINPKMSETNYLKGLFIQVL</sequence>
<evidence type="ECO:0000256" key="1">
    <source>
        <dbReference type="ARBA" id="ARBA00004496"/>
    </source>
</evidence>
<dbReference type="GO" id="GO:0005737">
    <property type="term" value="C:cytoplasm"/>
    <property type="evidence" value="ECO:0007669"/>
    <property type="project" value="UniProtKB-SubCell"/>
</dbReference>
<gene>
    <name evidence="10" type="ordered locus">DEFDS_1569</name>
</gene>
<dbReference type="OrthoDB" id="9805492at2"/>
<dbReference type="Gene3D" id="2.30.130.10">
    <property type="entry name" value="PUA domain"/>
    <property type="match status" value="1"/>
</dbReference>
<evidence type="ECO:0000256" key="3">
    <source>
        <dbReference type="ARBA" id="ARBA00022552"/>
    </source>
</evidence>
<evidence type="ECO:0000256" key="4">
    <source>
        <dbReference type="ARBA" id="ARBA00022603"/>
    </source>
</evidence>
<dbReference type="STRING" id="639282.DEFDS_1569"/>
<evidence type="ECO:0000256" key="7">
    <source>
        <dbReference type="ARBA" id="ARBA00022884"/>
    </source>
</evidence>
<evidence type="ECO:0000256" key="2">
    <source>
        <dbReference type="ARBA" id="ARBA00022490"/>
    </source>
</evidence>
<dbReference type="InterPro" id="IPR002478">
    <property type="entry name" value="PUA"/>
</dbReference>
<dbReference type="GO" id="GO:0006364">
    <property type="term" value="P:rRNA processing"/>
    <property type="evidence" value="ECO:0007669"/>
    <property type="project" value="UniProtKB-KW"/>
</dbReference>
<evidence type="ECO:0000256" key="5">
    <source>
        <dbReference type="ARBA" id="ARBA00022679"/>
    </source>
</evidence>
<dbReference type="InterPro" id="IPR036974">
    <property type="entry name" value="PUA_sf"/>
</dbReference>
<dbReference type="Gene3D" id="3.30.750.80">
    <property type="entry name" value="RNA methyltransferase domain (HRMD) like"/>
    <property type="match status" value="1"/>
</dbReference>
<dbReference type="GO" id="GO:0003723">
    <property type="term" value="F:RNA binding"/>
    <property type="evidence" value="ECO:0007669"/>
    <property type="project" value="UniProtKB-KW"/>
</dbReference>
<dbReference type="Pfam" id="PF17785">
    <property type="entry name" value="PUA_3"/>
    <property type="match status" value="1"/>
</dbReference>
<keyword evidence="7" id="KW-0694">RNA-binding</keyword>
<evidence type="ECO:0000259" key="9">
    <source>
        <dbReference type="SMART" id="SM00359"/>
    </source>
</evidence>
<keyword evidence="2" id="KW-0963">Cytoplasm</keyword>
<dbReference type="CDD" id="cd21153">
    <property type="entry name" value="PUA_RlmI"/>
    <property type="match status" value="1"/>
</dbReference>
<keyword evidence="3" id="KW-0698">rRNA processing</keyword>